<keyword evidence="3" id="KW-1185">Reference proteome</keyword>
<dbReference type="EMBL" id="JAWDGP010007804">
    <property type="protein sequence ID" value="KAK3704213.1"/>
    <property type="molecule type" value="Genomic_DNA"/>
</dbReference>
<evidence type="ECO:0000313" key="3">
    <source>
        <dbReference type="Proteomes" id="UP001283361"/>
    </source>
</evidence>
<name>A0AAE0XQL4_9GAST</name>
<feature type="region of interest" description="Disordered" evidence="1">
    <location>
        <begin position="1"/>
        <end position="23"/>
    </location>
</feature>
<reference evidence="2" key="1">
    <citation type="journal article" date="2023" name="G3 (Bethesda)">
        <title>A reference genome for the long-term kleptoplast-retaining sea slug Elysia crispata morphotype clarki.</title>
        <authorList>
            <person name="Eastman K.E."/>
            <person name="Pendleton A.L."/>
            <person name="Shaikh M.A."/>
            <person name="Suttiyut T."/>
            <person name="Ogas R."/>
            <person name="Tomko P."/>
            <person name="Gavelis G."/>
            <person name="Widhalm J.R."/>
            <person name="Wisecaver J.H."/>
        </authorList>
    </citation>
    <scope>NUCLEOTIDE SEQUENCE</scope>
    <source>
        <strain evidence="2">ECLA1</strain>
    </source>
</reference>
<organism evidence="2 3">
    <name type="scientific">Elysia crispata</name>
    <name type="common">lettuce slug</name>
    <dbReference type="NCBI Taxonomy" id="231223"/>
    <lineage>
        <taxon>Eukaryota</taxon>
        <taxon>Metazoa</taxon>
        <taxon>Spiralia</taxon>
        <taxon>Lophotrochozoa</taxon>
        <taxon>Mollusca</taxon>
        <taxon>Gastropoda</taxon>
        <taxon>Heterobranchia</taxon>
        <taxon>Euthyneura</taxon>
        <taxon>Panpulmonata</taxon>
        <taxon>Sacoglossa</taxon>
        <taxon>Placobranchoidea</taxon>
        <taxon>Plakobranchidae</taxon>
        <taxon>Elysia</taxon>
    </lineage>
</organism>
<evidence type="ECO:0000256" key="1">
    <source>
        <dbReference type="SAM" id="MobiDB-lite"/>
    </source>
</evidence>
<accession>A0AAE0XQL4</accession>
<dbReference type="AlphaFoldDB" id="A0AAE0XQL4"/>
<feature type="compositionally biased region" description="Basic and acidic residues" evidence="1">
    <location>
        <begin position="1"/>
        <end position="16"/>
    </location>
</feature>
<comment type="caution">
    <text evidence="2">The sequence shown here is derived from an EMBL/GenBank/DDBJ whole genome shotgun (WGS) entry which is preliminary data.</text>
</comment>
<sequence>MIARPQDHSQHQRHDTGSGQSCDAYLSVPRPRSHYSCLDFGLRCFPSKTPSVITVGLIMSTSAPKNITSHAMFQGFAIYIRFPCCLI</sequence>
<proteinExistence type="predicted"/>
<dbReference type="Proteomes" id="UP001283361">
    <property type="component" value="Unassembled WGS sequence"/>
</dbReference>
<evidence type="ECO:0000313" key="2">
    <source>
        <dbReference type="EMBL" id="KAK3704213.1"/>
    </source>
</evidence>
<gene>
    <name evidence="2" type="ORF">RRG08_066844</name>
</gene>
<protein>
    <submittedName>
        <fullName evidence="2">Uncharacterized protein</fullName>
    </submittedName>
</protein>